<protein>
    <submittedName>
        <fullName evidence="1">Uncharacterized protein</fullName>
    </submittedName>
</protein>
<gene>
    <name evidence="1" type="ORF">Terrestrivirus13_6</name>
</gene>
<evidence type="ECO:0000313" key="1">
    <source>
        <dbReference type="EMBL" id="AYV76740.1"/>
    </source>
</evidence>
<reference evidence="1" key="1">
    <citation type="submission" date="2018-10" db="EMBL/GenBank/DDBJ databases">
        <title>Hidden diversity of soil giant viruses.</title>
        <authorList>
            <person name="Schulz F."/>
            <person name="Alteio L."/>
            <person name="Goudeau D."/>
            <person name="Ryan E.M."/>
            <person name="Malmstrom R.R."/>
            <person name="Blanchard J."/>
            <person name="Woyke T."/>
        </authorList>
    </citation>
    <scope>NUCLEOTIDE SEQUENCE</scope>
    <source>
        <strain evidence="1">TEV1</strain>
    </source>
</reference>
<proteinExistence type="predicted"/>
<name>A0A3G4ZPC8_9VIRU</name>
<accession>A0A3G4ZPC8</accession>
<dbReference type="EMBL" id="MK071991">
    <property type="protein sequence ID" value="AYV76740.1"/>
    <property type="molecule type" value="Genomic_DNA"/>
</dbReference>
<sequence>MDYITALFKQTPKKEVCDESKLTELIECEKKIDLNTLDNETIPSDKTDFLFDEKYGIITEDVLCNIIDESRKQTYEKINMEKLTEKVKDEIIFGIKSTVFHKFMRMIIDVRIGTVEDELGSTVNKLSETSIRMGKNGDRQTGTLLVFIVNNVFMHKIVTNIISKNICVVHMIKKKDPNEFFWYGDEPKYTLLHLTYEKILQAGTTIIKLLETEENINYIKKELLDIQKCLIERAMIGSTYYEVETKYAEFIYSYIKQYNLLKVKYELKNSNILSFSWDKQK</sequence>
<organism evidence="1">
    <name type="scientific">Terrestrivirus sp</name>
    <dbReference type="NCBI Taxonomy" id="2487775"/>
    <lineage>
        <taxon>Viruses</taxon>
        <taxon>Varidnaviria</taxon>
        <taxon>Bamfordvirae</taxon>
        <taxon>Nucleocytoviricota</taxon>
        <taxon>Megaviricetes</taxon>
        <taxon>Imitervirales</taxon>
        <taxon>Mimiviridae</taxon>
        <taxon>Klosneuvirinae</taxon>
    </lineage>
</organism>